<sequence length="140" mass="15290">MTTEPFRRRPLMTTVTVLLLLQGVLMCPPAMFILVIGAFDLLTGYGPKSLHEWAPFAPGPVLGALMLGAVRANTRLPAWRHGWIRGLGLELAIFVTGCVMWWLHDGAPLYSPMLIFPATSALAAVGAFVLLYDRATSGRR</sequence>
<feature type="transmembrane region" description="Helical" evidence="1">
    <location>
        <begin position="53"/>
        <end position="70"/>
    </location>
</feature>
<feature type="transmembrane region" description="Helical" evidence="1">
    <location>
        <begin position="82"/>
        <end position="103"/>
    </location>
</feature>
<dbReference type="RefSeq" id="WP_122196015.1">
    <property type="nucleotide sequence ID" value="NZ_JBHSKC010000010.1"/>
</dbReference>
<name>A0A3M2LX88_9ACTN</name>
<dbReference type="EMBL" id="RFFG01000035">
    <property type="protein sequence ID" value="RMI42194.1"/>
    <property type="molecule type" value="Genomic_DNA"/>
</dbReference>
<evidence type="ECO:0000313" key="3">
    <source>
        <dbReference type="Proteomes" id="UP000282674"/>
    </source>
</evidence>
<keyword evidence="1" id="KW-0812">Transmembrane</keyword>
<reference evidence="2 3" key="1">
    <citation type="submission" date="2018-10" db="EMBL/GenBank/DDBJ databases">
        <title>Isolation from soil.</title>
        <authorList>
            <person name="Hu J."/>
        </authorList>
    </citation>
    <scope>NUCLEOTIDE SEQUENCE [LARGE SCALE GENOMIC DNA]</scope>
    <source>
        <strain evidence="2 3">NEAU-Ht49</strain>
    </source>
</reference>
<comment type="caution">
    <text evidence="2">The sequence shown here is derived from an EMBL/GenBank/DDBJ whole genome shotgun (WGS) entry which is preliminary data.</text>
</comment>
<keyword evidence="3" id="KW-1185">Reference proteome</keyword>
<organism evidence="2 3">
    <name type="scientific">Actinomadura harenae</name>
    <dbReference type="NCBI Taxonomy" id="2483351"/>
    <lineage>
        <taxon>Bacteria</taxon>
        <taxon>Bacillati</taxon>
        <taxon>Actinomycetota</taxon>
        <taxon>Actinomycetes</taxon>
        <taxon>Streptosporangiales</taxon>
        <taxon>Thermomonosporaceae</taxon>
        <taxon>Actinomadura</taxon>
    </lineage>
</organism>
<keyword evidence="1" id="KW-1133">Transmembrane helix</keyword>
<gene>
    <name evidence="2" type="ORF">EBO15_20400</name>
</gene>
<evidence type="ECO:0000313" key="2">
    <source>
        <dbReference type="EMBL" id="RMI42194.1"/>
    </source>
</evidence>
<accession>A0A3M2LX88</accession>
<proteinExistence type="predicted"/>
<dbReference type="AlphaFoldDB" id="A0A3M2LX88"/>
<feature type="transmembrane region" description="Helical" evidence="1">
    <location>
        <begin position="12"/>
        <end position="41"/>
    </location>
</feature>
<evidence type="ECO:0000256" key="1">
    <source>
        <dbReference type="SAM" id="Phobius"/>
    </source>
</evidence>
<protein>
    <submittedName>
        <fullName evidence="2">Uncharacterized protein</fullName>
    </submittedName>
</protein>
<feature type="transmembrane region" description="Helical" evidence="1">
    <location>
        <begin position="109"/>
        <end position="132"/>
    </location>
</feature>
<keyword evidence="1" id="KW-0472">Membrane</keyword>
<dbReference type="Proteomes" id="UP000282674">
    <property type="component" value="Unassembled WGS sequence"/>
</dbReference>